<dbReference type="Proteomes" id="UP001152795">
    <property type="component" value="Unassembled WGS sequence"/>
</dbReference>
<gene>
    <name evidence="2" type="ORF">PACLA_8A081710</name>
</gene>
<dbReference type="AlphaFoldDB" id="A0A7D9DZJ8"/>
<feature type="compositionally biased region" description="Basic and acidic residues" evidence="1">
    <location>
        <begin position="14"/>
        <end position="34"/>
    </location>
</feature>
<dbReference type="EMBL" id="CACRXK020002901">
    <property type="protein sequence ID" value="CAB3996589.1"/>
    <property type="molecule type" value="Genomic_DNA"/>
</dbReference>
<comment type="caution">
    <text evidence="2">The sequence shown here is derived from an EMBL/GenBank/DDBJ whole genome shotgun (WGS) entry which is preliminary data.</text>
</comment>
<organism evidence="2 3">
    <name type="scientific">Paramuricea clavata</name>
    <name type="common">Red gorgonian</name>
    <name type="synonym">Violescent sea-whip</name>
    <dbReference type="NCBI Taxonomy" id="317549"/>
    <lineage>
        <taxon>Eukaryota</taxon>
        <taxon>Metazoa</taxon>
        <taxon>Cnidaria</taxon>
        <taxon>Anthozoa</taxon>
        <taxon>Octocorallia</taxon>
        <taxon>Malacalcyonacea</taxon>
        <taxon>Plexauridae</taxon>
        <taxon>Paramuricea</taxon>
    </lineage>
</organism>
<evidence type="ECO:0000256" key="1">
    <source>
        <dbReference type="SAM" id="MobiDB-lite"/>
    </source>
</evidence>
<keyword evidence="3" id="KW-1185">Reference proteome</keyword>
<proteinExistence type="predicted"/>
<evidence type="ECO:0000313" key="2">
    <source>
        <dbReference type="EMBL" id="CAB3996589.1"/>
    </source>
</evidence>
<protein>
    <submittedName>
        <fullName evidence="2">Uncharacterized protein</fullName>
    </submittedName>
</protein>
<reference evidence="2" key="1">
    <citation type="submission" date="2020-04" db="EMBL/GenBank/DDBJ databases">
        <authorList>
            <person name="Alioto T."/>
            <person name="Alioto T."/>
            <person name="Gomez Garrido J."/>
        </authorList>
    </citation>
    <scope>NUCLEOTIDE SEQUENCE</scope>
    <source>
        <strain evidence="2">A484AB</strain>
    </source>
</reference>
<feature type="compositionally biased region" description="Low complexity" evidence="1">
    <location>
        <begin position="52"/>
        <end position="62"/>
    </location>
</feature>
<evidence type="ECO:0000313" key="3">
    <source>
        <dbReference type="Proteomes" id="UP001152795"/>
    </source>
</evidence>
<feature type="region of interest" description="Disordered" evidence="1">
    <location>
        <begin position="1"/>
        <end position="83"/>
    </location>
</feature>
<accession>A0A7D9DZJ8</accession>
<name>A0A7D9DZJ8_PARCT</name>
<sequence>MLWLIGTTADDETKEPAREHCEAGTTKGAEKQTVEDDEASTTEVTAADEFGETSTKETSTLLSEERPTVDGIETAGNREKSNEFGARKLKPARLLFVNLGNVKEDTLRTGIELKMKNLQEECQIEINDKPGQALENVGAAAICQHKNLRNFLPEKKIWTQNFHVKYYSRN</sequence>